<feature type="transmembrane region" description="Helical" evidence="8">
    <location>
        <begin position="651"/>
        <end position="671"/>
    </location>
</feature>
<dbReference type="GO" id="GO:0016020">
    <property type="term" value="C:membrane"/>
    <property type="evidence" value="ECO:0007669"/>
    <property type="project" value="UniProtKB-SubCell"/>
</dbReference>
<name>A0A812VCB1_SYMPI</name>
<evidence type="ECO:0000256" key="3">
    <source>
        <dbReference type="ARBA" id="ARBA00022692"/>
    </source>
</evidence>
<sequence length="767" mass="84037">MEDSYWWEKIVLVVVLIVYTIFPLVAFLNRRHRLAQSKVCDAMRECETCSVELARSLVPDAVLPEYRFRGMHLKMSAIHVGFDNVGVKLKKDGRCILEGVTGAFRPRKMAAIMGPSGAGKTTFMNAICGRAYYGTVSGEIRINGHVSSIAEIKELRGFVPQDDIVHEHLTVREQLYYSARLRNRAKTSASVINSIVEDVLNVMHLTDVQHSIVGNVEETRGISGGQRKRVNIGLELAARPTILMLDEPTSGLDATTALDIMRSLKTLSEIGMTVIMVVHQPRYSLFTLFEEVLLLGLGGQTVYLGGSQGVLPYFTSLSFKMPEHENPADWFMDVISGKVKNEDNPNLKSSGLAEVWAQRFTEIVTESSDPSQVRTADLFTFSKALDSKLAAAGVSDNMITDENFLKLLEVSGVKEPSPAAMHELKARTGFQNGSISREKLSSFLNGLQSSFSNDLLSDMAGRYNDMGASEASASTAGSAKLTEKLAGRRARLCAQYPVLLHQNVIRWMRLWKHKAFSLALMALAAAVFGTQCKDKLAPEHVLCPIKINISHVAIGLLMGIACLPIFGSDRMVFWRESASGIRVGAFFLSRVTVFLFDVLVWCYVFTAVWKVSSQAPCGYWLWLVAFRMTAVSAAGIGVLISTLIPKSSSTLATAVVLLIMGGAISEPQVVAEAKGSFNEVLAFLSPFTWTSGENYLAVIAEMGGEENVNIFALDMMDGYRNVLLSISLGGHNLGYLTAAYISCSVFGFLGLTFGYLGLRFSHRGKQA</sequence>
<keyword evidence="7 8" id="KW-0472">Membrane</keyword>
<dbReference type="PROSITE" id="PS50893">
    <property type="entry name" value="ABC_TRANSPORTER_2"/>
    <property type="match status" value="1"/>
</dbReference>
<dbReference type="CDD" id="cd03213">
    <property type="entry name" value="ABCG_EPDR"/>
    <property type="match status" value="1"/>
</dbReference>
<keyword evidence="3 8" id="KW-0812">Transmembrane</keyword>
<dbReference type="Proteomes" id="UP000649617">
    <property type="component" value="Unassembled WGS sequence"/>
</dbReference>
<evidence type="ECO:0000259" key="9">
    <source>
        <dbReference type="PROSITE" id="PS50893"/>
    </source>
</evidence>
<proteinExistence type="predicted"/>
<dbReference type="GO" id="GO:0140359">
    <property type="term" value="F:ABC-type transporter activity"/>
    <property type="evidence" value="ECO:0007669"/>
    <property type="project" value="InterPro"/>
</dbReference>
<dbReference type="InterPro" id="IPR003439">
    <property type="entry name" value="ABC_transporter-like_ATP-bd"/>
</dbReference>
<dbReference type="InterPro" id="IPR017871">
    <property type="entry name" value="ABC_transporter-like_CS"/>
</dbReference>
<evidence type="ECO:0000256" key="4">
    <source>
        <dbReference type="ARBA" id="ARBA00022741"/>
    </source>
</evidence>
<comment type="subcellular location">
    <subcellularLocation>
        <location evidence="1">Membrane</location>
        <topology evidence="1">Multi-pass membrane protein</topology>
    </subcellularLocation>
</comment>
<comment type="caution">
    <text evidence="10">The sequence shown here is derived from an EMBL/GenBank/DDBJ whole genome shotgun (WGS) entry which is preliminary data.</text>
</comment>
<keyword evidence="4" id="KW-0547">Nucleotide-binding</keyword>
<dbReference type="InterPro" id="IPR050352">
    <property type="entry name" value="ABCG_transporters"/>
</dbReference>
<reference evidence="10" key="1">
    <citation type="submission" date="2021-02" db="EMBL/GenBank/DDBJ databases">
        <authorList>
            <person name="Dougan E. K."/>
            <person name="Rhodes N."/>
            <person name="Thang M."/>
            <person name="Chan C."/>
        </authorList>
    </citation>
    <scope>NUCLEOTIDE SEQUENCE</scope>
</reference>
<dbReference type="Pfam" id="PF00005">
    <property type="entry name" value="ABC_tran"/>
    <property type="match status" value="1"/>
</dbReference>
<evidence type="ECO:0000256" key="5">
    <source>
        <dbReference type="ARBA" id="ARBA00022840"/>
    </source>
</evidence>
<evidence type="ECO:0000256" key="8">
    <source>
        <dbReference type="SAM" id="Phobius"/>
    </source>
</evidence>
<gene>
    <name evidence="10" type="primary">ABCG25</name>
    <name evidence="10" type="ORF">SPIL2461_LOCUS16291</name>
</gene>
<evidence type="ECO:0000256" key="2">
    <source>
        <dbReference type="ARBA" id="ARBA00022448"/>
    </source>
</evidence>
<evidence type="ECO:0000256" key="1">
    <source>
        <dbReference type="ARBA" id="ARBA00004141"/>
    </source>
</evidence>
<dbReference type="SMART" id="SM00382">
    <property type="entry name" value="AAA"/>
    <property type="match status" value="1"/>
</dbReference>
<keyword evidence="11" id="KW-1185">Reference proteome</keyword>
<dbReference type="AlphaFoldDB" id="A0A812VCB1"/>
<feature type="domain" description="ABC transporter" evidence="9">
    <location>
        <begin position="80"/>
        <end position="323"/>
    </location>
</feature>
<evidence type="ECO:0000256" key="6">
    <source>
        <dbReference type="ARBA" id="ARBA00022989"/>
    </source>
</evidence>
<dbReference type="InterPro" id="IPR027417">
    <property type="entry name" value="P-loop_NTPase"/>
</dbReference>
<dbReference type="FunFam" id="3.40.50.300:FF:000367">
    <property type="entry name" value="ABC transporter G family member 24"/>
    <property type="match status" value="1"/>
</dbReference>
<dbReference type="SUPFAM" id="SSF52540">
    <property type="entry name" value="P-loop containing nucleoside triphosphate hydrolases"/>
    <property type="match status" value="1"/>
</dbReference>
<accession>A0A812VCB1</accession>
<keyword evidence="5" id="KW-0067">ATP-binding</keyword>
<feature type="transmembrane region" description="Helical" evidence="8">
    <location>
        <begin position="510"/>
        <end position="529"/>
    </location>
</feature>
<keyword evidence="6 8" id="KW-1133">Transmembrane helix</keyword>
<evidence type="ECO:0000313" key="10">
    <source>
        <dbReference type="EMBL" id="CAE7622123.1"/>
    </source>
</evidence>
<dbReference type="PANTHER" id="PTHR48041">
    <property type="entry name" value="ABC TRANSPORTER G FAMILY MEMBER 28"/>
    <property type="match status" value="1"/>
</dbReference>
<dbReference type="OrthoDB" id="184675at2759"/>
<evidence type="ECO:0000313" key="11">
    <source>
        <dbReference type="Proteomes" id="UP000649617"/>
    </source>
</evidence>
<dbReference type="InterPro" id="IPR043926">
    <property type="entry name" value="ABCG_dom"/>
</dbReference>
<dbReference type="PANTHER" id="PTHR48041:SF91">
    <property type="entry name" value="ABC TRANSPORTER G FAMILY MEMBER 28"/>
    <property type="match status" value="1"/>
</dbReference>
<feature type="transmembrane region" description="Helical" evidence="8">
    <location>
        <begin position="620"/>
        <end position="644"/>
    </location>
</feature>
<dbReference type="InterPro" id="IPR003593">
    <property type="entry name" value="AAA+_ATPase"/>
</dbReference>
<feature type="transmembrane region" description="Helical" evidence="8">
    <location>
        <begin position="733"/>
        <end position="758"/>
    </location>
</feature>
<dbReference type="GO" id="GO:0016887">
    <property type="term" value="F:ATP hydrolysis activity"/>
    <property type="evidence" value="ECO:0007669"/>
    <property type="project" value="InterPro"/>
</dbReference>
<feature type="transmembrane region" description="Helical" evidence="8">
    <location>
        <begin position="587"/>
        <end position="608"/>
    </location>
</feature>
<dbReference type="Gene3D" id="3.40.50.300">
    <property type="entry name" value="P-loop containing nucleotide triphosphate hydrolases"/>
    <property type="match status" value="1"/>
</dbReference>
<organism evidence="10 11">
    <name type="scientific">Symbiodinium pilosum</name>
    <name type="common">Dinoflagellate</name>
    <dbReference type="NCBI Taxonomy" id="2952"/>
    <lineage>
        <taxon>Eukaryota</taxon>
        <taxon>Sar</taxon>
        <taxon>Alveolata</taxon>
        <taxon>Dinophyceae</taxon>
        <taxon>Suessiales</taxon>
        <taxon>Symbiodiniaceae</taxon>
        <taxon>Symbiodinium</taxon>
    </lineage>
</organism>
<dbReference type="EMBL" id="CAJNIZ010042225">
    <property type="protein sequence ID" value="CAE7622123.1"/>
    <property type="molecule type" value="Genomic_DNA"/>
</dbReference>
<evidence type="ECO:0000256" key="7">
    <source>
        <dbReference type="ARBA" id="ARBA00023136"/>
    </source>
</evidence>
<dbReference type="GO" id="GO:0005524">
    <property type="term" value="F:ATP binding"/>
    <property type="evidence" value="ECO:0007669"/>
    <property type="project" value="UniProtKB-KW"/>
</dbReference>
<feature type="transmembrane region" description="Helical" evidence="8">
    <location>
        <begin position="6"/>
        <end position="28"/>
    </location>
</feature>
<protein>
    <submittedName>
        <fullName evidence="10">ABCG25 protein</fullName>
    </submittedName>
</protein>
<dbReference type="PROSITE" id="PS00211">
    <property type="entry name" value="ABC_TRANSPORTER_1"/>
    <property type="match status" value="1"/>
</dbReference>
<feature type="transmembrane region" description="Helical" evidence="8">
    <location>
        <begin position="549"/>
        <end position="566"/>
    </location>
</feature>
<dbReference type="Pfam" id="PF19055">
    <property type="entry name" value="ABC2_membrane_7"/>
    <property type="match status" value="2"/>
</dbReference>
<keyword evidence="2" id="KW-0813">Transport</keyword>